<dbReference type="EMBL" id="AGNK02003115">
    <property type="status" value="NOT_ANNOTATED_CDS"/>
    <property type="molecule type" value="Genomic_DNA"/>
</dbReference>
<keyword evidence="2" id="KW-1185">Reference proteome</keyword>
<dbReference type="Proteomes" id="UP000004995">
    <property type="component" value="Unassembled WGS sequence"/>
</dbReference>
<proteinExistence type="predicted"/>
<evidence type="ECO:0000313" key="2">
    <source>
        <dbReference type="Proteomes" id="UP000004995"/>
    </source>
</evidence>
<reference evidence="1" key="2">
    <citation type="submission" date="2018-08" db="UniProtKB">
        <authorList>
            <consortium name="EnsemblPlants"/>
        </authorList>
    </citation>
    <scope>IDENTIFICATION</scope>
    <source>
        <strain evidence="1">Yugu1</strain>
    </source>
</reference>
<dbReference type="Gramene" id="KQL05462">
    <property type="protein sequence ID" value="KQL05462"/>
    <property type="gene ID" value="SETIT_005588mg"/>
</dbReference>
<dbReference type="AlphaFoldDB" id="K3XUI1"/>
<reference evidence="2" key="1">
    <citation type="journal article" date="2012" name="Nat. Biotechnol.">
        <title>Reference genome sequence of the model plant Setaria.</title>
        <authorList>
            <person name="Bennetzen J.L."/>
            <person name="Schmutz J."/>
            <person name="Wang H."/>
            <person name="Percifield R."/>
            <person name="Hawkins J."/>
            <person name="Pontaroli A.C."/>
            <person name="Estep M."/>
            <person name="Feng L."/>
            <person name="Vaughn J.N."/>
            <person name="Grimwood J."/>
            <person name="Jenkins J."/>
            <person name="Barry K."/>
            <person name="Lindquist E."/>
            <person name="Hellsten U."/>
            <person name="Deshpande S."/>
            <person name="Wang X."/>
            <person name="Wu X."/>
            <person name="Mitros T."/>
            <person name="Triplett J."/>
            <person name="Yang X."/>
            <person name="Ye C.Y."/>
            <person name="Mauro-Herrera M."/>
            <person name="Wang L."/>
            <person name="Li P."/>
            <person name="Sharma M."/>
            <person name="Sharma R."/>
            <person name="Ronald P.C."/>
            <person name="Panaud O."/>
            <person name="Kellogg E.A."/>
            <person name="Brutnell T.P."/>
            <person name="Doust A.N."/>
            <person name="Tuskan G.A."/>
            <person name="Rokhsar D."/>
            <person name="Devos K.M."/>
        </authorList>
    </citation>
    <scope>NUCLEOTIDE SEQUENCE [LARGE SCALE GENOMIC DNA]</scope>
    <source>
        <strain evidence="2">cv. Yugu1</strain>
    </source>
</reference>
<name>K3XUI1_SETIT</name>
<accession>K3XUI1</accession>
<dbReference type="InParanoid" id="K3XUI1"/>
<dbReference type="EnsemblPlants" id="KQL05462">
    <property type="protein sequence ID" value="KQL05462"/>
    <property type="gene ID" value="SETIT_005588mg"/>
</dbReference>
<evidence type="ECO:0000313" key="1">
    <source>
        <dbReference type="EnsemblPlants" id="KQL05462"/>
    </source>
</evidence>
<sequence length="40" mass="4611">MQWTLTAQVSSLAFNSIHITIIHHYDDSSLDFSLTRDCEN</sequence>
<organism evidence="1 2">
    <name type="scientific">Setaria italica</name>
    <name type="common">Foxtail millet</name>
    <name type="synonym">Panicum italicum</name>
    <dbReference type="NCBI Taxonomy" id="4555"/>
    <lineage>
        <taxon>Eukaryota</taxon>
        <taxon>Viridiplantae</taxon>
        <taxon>Streptophyta</taxon>
        <taxon>Embryophyta</taxon>
        <taxon>Tracheophyta</taxon>
        <taxon>Spermatophyta</taxon>
        <taxon>Magnoliopsida</taxon>
        <taxon>Liliopsida</taxon>
        <taxon>Poales</taxon>
        <taxon>Poaceae</taxon>
        <taxon>PACMAD clade</taxon>
        <taxon>Panicoideae</taxon>
        <taxon>Panicodae</taxon>
        <taxon>Paniceae</taxon>
        <taxon>Cenchrinae</taxon>
        <taxon>Setaria</taxon>
    </lineage>
</organism>
<protein>
    <submittedName>
        <fullName evidence="1">Uncharacterized protein</fullName>
    </submittedName>
</protein>
<dbReference type="HOGENOM" id="CLU_3300327_0_0_1"/>